<evidence type="ECO:0000313" key="1">
    <source>
        <dbReference type="EMBL" id="KAK9724207.1"/>
    </source>
</evidence>
<dbReference type="Proteomes" id="UP001443914">
    <property type="component" value="Unassembled WGS sequence"/>
</dbReference>
<evidence type="ECO:0000313" key="2">
    <source>
        <dbReference type="Proteomes" id="UP001443914"/>
    </source>
</evidence>
<protein>
    <submittedName>
        <fullName evidence="1">Uncharacterized protein</fullName>
    </submittedName>
</protein>
<name>A0AAW1KSU8_SAPOF</name>
<dbReference type="EMBL" id="JBDFQZ010000005">
    <property type="protein sequence ID" value="KAK9724207.1"/>
    <property type="molecule type" value="Genomic_DNA"/>
</dbReference>
<keyword evidence="2" id="KW-1185">Reference proteome</keyword>
<sequence length="175" mass="20113">MSSTVNPKFIHEPSSKEETIFIEVHAKDNKTRSLVTTPKALSWDKITIPEVLLLPKEPPTPNVIKRDLDEIVEDDKRVLLRFGSFRESTSIPSTLSSSFCPPRKSCSNLNSSNVQYKVYHKTHILEYEATSSPPQSPTASDFQSVNTIFEEFEIDKEYLRNDFNSSQNEVNRKWF</sequence>
<organism evidence="1 2">
    <name type="scientific">Saponaria officinalis</name>
    <name type="common">Common soapwort</name>
    <name type="synonym">Lychnis saponaria</name>
    <dbReference type="NCBI Taxonomy" id="3572"/>
    <lineage>
        <taxon>Eukaryota</taxon>
        <taxon>Viridiplantae</taxon>
        <taxon>Streptophyta</taxon>
        <taxon>Embryophyta</taxon>
        <taxon>Tracheophyta</taxon>
        <taxon>Spermatophyta</taxon>
        <taxon>Magnoliopsida</taxon>
        <taxon>eudicotyledons</taxon>
        <taxon>Gunneridae</taxon>
        <taxon>Pentapetalae</taxon>
        <taxon>Caryophyllales</taxon>
        <taxon>Caryophyllaceae</taxon>
        <taxon>Caryophylleae</taxon>
        <taxon>Saponaria</taxon>
    </lineage>
</organism>
<comment type="caution">
    <text evidence="1">The sequence shown here is derived from an EMBL/GenBank/DDBJ whole genome shotgun (WGS) entry which is preliminary data.</text>
</comment>
<dbReference type="AlphaFoldDB" id="A0AAW1KSU8"/>
<accession>A0AAW1KSU8</accession>
<gene>
    <name evidence="1" type="ORF">RND81_05G055600</name>
</gene>
<proteinExistence type="predicted"/>
<reference evidence="1" key="1">
    <citation type="submission" date="2024-03" db="EMBL/GenBank/DDBJ databases">
        <title>WGS assembly of Saponaria officinalis var. Norfolk2.</title>
        <authorList>
            <person name="Jenkins J."/>
            <person name="Shu S."/>
            <person name="Grimwood J."/>
            <person name="Barry K."/>
            <person name="Goodstein D."/>
            <person name="Schmutz J."/>
            <person name="Leebens-Mack J."/>
            <person name="Osbourn A."/>
        </authorList>
    </citation>
    <scope>NUCLEOTIDE SEQUENCE [LARGE SCALE GENOMIC DNA]</scope>
    <source>
        <strain evidence="1">JIC</strain>
    </source>
</reference>